<dbReference type="InterPro" id="IPR012347">
    <property type="entry name" value="Ferritin-like"/>
</dbReference>
<comment type="caution">
    <text evidence="2">The sequence shown here is derived from an EMBL/GenBank/DDBJ whole genome shotgun (WGS) entry which is preliminary data.</text>
</comment>
<gene>
    <name evidence="2" type="ORF">GCM10011399_20070</name>
</gene>
<keyword evidence="3" id="KW-1185">Reference proteome</keyword>
<protein>
    <submittedName>
        <fullName evidence="2">Hydroxylase</fullName>
    </submittedName>
</protein>
<dbReference type="Gene3D" id="1.20.1260.10">
    <property type="match status" value="1"/>
</dbReference>
<proteinExistence type="predicted"/>
<dbReference type="AlphaFoldDB" id="A0A917B695"/>
<dbReference type="EMBL" id="BMGP01000003">
    <property type="protein sequence ID" value="GGF26720.1"/>
    <property type="molecule type" value="Genomic_DNA"/>
</dbReference>
<sequence length="238" mass="25737">MFDVFKRPAVRLEVPRLKPRRAPDQALRVNLAELTPELVPYLGQAAYIQLAIFEALARALMLAPSVGAKEALGPASGLALEKHERLVAELRRLVDDPAVVMAPFAPAIDAYAAVVRGVDWYESLTSVYLTAGILDDFFILLAAGLAGDVGPKAARIVDSATGREIIETLLADAIAEDDTLGSRLALWGRRLVGDTLLVARSAIHHSGNVRTDEQRIEPVFTELIAKHSRRMDGLGLTA</sequence>
<dbReference type="Proteomes" id="UP000598775">
    <property type="component" value="Unassembled WGS sequence"/>
</dbReference>
<dbReference type="InterPro" id="IPR059125">
    <property type="entry name" value="Ferritin_actino"/>
</dbReference>
<evidence type="ECO:0000313" key="3">
    <source>
        <dbReference type="Proteomes" id="UP000598775"/>
    </source>
</evidence>
<organism evidence="2 3">
    <name type="scientific">Subtercola lobariae</name>
    <dbReference type="NCBI Taxonomy" id="1588641"/>
    <lineage>
        <taxon>Bacteria</taxon>
        <taxon>Bacillati</taxon>
        <taxon>Actinomycetota</taxon>
        <taxon>Actinomycetes</taxon>
        <taxon>Micrococcales</taxon>
        <taxon>Microbacteriaceae</taxon>
        <taxon>Subtercola</taxon>
    </lineage>
</organism>
<evidence type="ECO:0000259" key="1">
    <source>
        <dbReference type="Pfam" id="PF13794"/>
    </source>
</evidence>
<dbReference type="RefSeq" id="WP_188677618.1">
    <property type="nucleotide sequence ID" value="NZ_BMGP01000003.1"/>
</dbReference>
<evidence type="ECO:0000313" key="2">
    <source>
        <dbReference type="EMBL" id="GGF26720.1"/>
    </source>
</evidence>
<reference evidence="2 3" key="1">
    <citation type="journal article" date="2014" name="Int. J. Syst. Evol. Microbiol.">
        <title>Complete genome sequence of Corynebacterium casei LMG S-19264T (=DSM 44701T), isolated from a smear-ripened cheese.</title>
        <authorList>
            <consortium name="US DOE Joint Genome Institute (JGI-PGF)"/>
            <person name="Walter F."/>
            <person name="Albersmeier A."/>
            <person name="Kalinowski J."/>
            <person name="Ruckert C."/>
        </authorList>
    </citation>
    <scope>NUCLEOTIDE SEQUENCE [LARGE SCALE GENOMIC DNA]</scope>
    <source>
        <strain evidence="2 3">CGMCC 1.12976</strain>
    </source>
</reference>
<name>A0A917B695_9MICO</name>
<feature type="domain" description="Ferritin-like" evidence="1">
    <location>
        <begin position="39"/>
        <end position="199"/>
    </location>
</feature>
<accession>A0A917B695</accession>
<dbReference type="Pfam" id="PF13794">
    <property type="entry name" value="MiaE_2"/>
    <property type="match status" value="1"/>
</dbReference>